<evidence type="ECO:0000313" key="3">
    <source>
        <dbReference type="Proteomes" id="UP000550401"/>
    </source>
</evidence>
<dbReference type="AlphaFoldDB" id="A0A839F3Q4"/>
<feature type="chain" id="PRO_5032908398" description="Lipoprotein" evidence="1">
    <location>
        <begin position="24"/>
        <end position="280"/>
    </location>
</feature>
<reference evidence="2 3" key="1">
    <citation type="submission" date="2020-07" db="EMBL/GenBank/DDBJ databases">
        <title>Genomic Encyclopedia of Type Strains, Phase IV (KMG-V): Genome sequencing to study the core and pangenomes of soil and plant-associated prokaryotes.</title>
        <authorList>
            <person name="Whitman W."/>
        </authorList>
    </citation>
    <scope>NUCLEOTIDE SEQUENCE [LARGE SCALE GENOMIC DNA]</scope>
    <source>
        <strain evidence="2 3">RH2WT43</strain>
    </source>
</reference>
<sequence length="280" mass="29690">MTSRLDKRRGHACAAIMMASILAAGGCATQAPTAKHSDWNPRPASAEEQQAIDAITRVGREIHRQDQFVWHAADAYGVARGDAPAPRDGGYVVTEHEGVVRVAFLAGTDDALRVLADVDMSHSSPTVALAPARAPDERERVQMRARATALAAAANVCGGPRNTVILPGADGTMDVYVLAASSDSNIVPVGGHARVAVSADGRTVLALEPYSKACLSFDTRQPGLRVLMTSIVLSDLPAPTHVYTSLTYPWELMLPSKTHLWKVADGRVTAIVNDAHDGTK</sequence>
<gene>
    <name evidence="2" type="ORF">FHW12_002885</name>
</gene>
<proteinExistence type="predicted"/>
<dbReference type="RefSeq" id="WP_182531690.1">
    <property type="nucleotide sequence ID" value="NZ_JACGXL010000004.1"/>
</dbReference>
<comment type="caution">
    <text evidence="2">The sequence shown here is derived from an EMBL/GenBank/DDBJ whole genome shotgun (WGS) entry which is preliminary data.</text>
</comment>
<evidence type="ECO:0000256" key="1">
    <source>
        <dbReference type="SAM" id="SignalP"/>
    </source>
</evidence>
<keyword evidence="1" id="KW-0732">Signal</keyword>
<organism evidence="2 3">
    <name type="scientific">Dokdonella fugitiva</name>
    <dbReference type="NCBI Taxonomy" id="328517"/>
    <lineage>
        <taxon>Bacteria</taxon>
        <taxon>Pseudomonadati</taxon>
        <taxon>Pseudomonadota</taxon>
        <taxon>Gammaproteobacteria</taxon>
        <taxon>Lysobacterales</taxon>
        <taxon>Rhodanobacteraceae</taxon>
        <taxon>Dokdonella</taxon>
    </lineage>
</organism>
<dbReference type="PROSITE" id="PS51257">
    <property type="entry name" value="PROKAR_LIPOPROTEIN"/>
    <property type="match status" value="1"/>
</dbReference>
<evidence type="ECO:0008006" key="4">
    <source>
        <dbReference type="Google" id="ProtNLM"/>
    </source>
</evidence>
<evidence type="ECO:0000313" key="2">
    <source>
        <dbReference type="EMBL" id="MBA8888652.1"/>
    </source>
</evidence>
<accession>A0A839F3Q4</accession>
<dbReference type="Proteomes" id="UP000550401">
    <property type="component" value="Unassembled WGS sequence"/>
</dbReference>
<name>A0A839F3Q4_9GAMM</name>
<feature type="signal peptide" evidence="1">
    <location>
        <begin position="1"/>
        <end position="23"/>
    </location>
</feature>
<keyword evidence="3" id="KW-1185">Reference proteome</keyword>
<dbReference type="EMBL" id="JACGXL010000004">
    <property type="protein sequence ID" value="MBA8888652.1"/>
    <property type="molecule type" value="Genomic_DNA"/>
</dbReference>
<protein>
    <recommendedName>
        <fullName evidence="4">Lipoprotein</fullName>
    </recommendedName>
</protein>